<feature type="compositionally biased region" description="Polar residues" evidence="1">
    <location>
        <begin position="434"/>
        <end position="450"/>
    </location>
</feature>
<accession>A0A9R1C7A0</accession>
<keyword evidence="2" id="KW-0812">Transmembrane</keyword>
<evidence type="ECO:0000256" key="2">
    <source>
        <dbReference type="SAM" id="Phobius"/>
    </source>
</evidence>
<sequence length="450" mass="48778">MRIEINEPQAIWENGQQAAQLDNIYPPKGEGDQADRIFIVSSGKADNGLTSKDVIKSISGYFRRYRSASGEISDDDIRAAIDTCRAADTNALPNGISLVMLCLHPEGMTIVSAGNCRAFQIRPSAKRVVYENSGSEKVTLDNPLIYHSSDVLPGDFLYLCTKGMMAKYDSDGVCQFFSEEGSNDKKRNILRSSTADVKDNHAAMFIKVASVIGDDGSEASARRTIVIPEIKSVKPLNSQYDLDSEDDEAEVGTPVDEGGVEKPQTEAVTPKTDKPKKQPETPKRATPAKPLAQKKHSPRPISQYEDECRQTNTRMVVLVAAIVVLAIAAGMLWYFNSSSPRKAPVDTTAVEPEKVDTTATPVSEPADSAIIPDSAIAEPERTMPVETHHKKADENSYNSDVEPSTTTEPTESNEPTTTEPEHSTTSEPAKSATKETPSTDAPASSTDKAQ</sequence>
<dbReference type="AlphaFoldDB" id="A0A9R1C7A0"/>
<organism evidence="3 4">
    <name type="scientific">Prevotella lacticifex</name>
    <dbReference type="NCBI Taxonomy" id="2854755"/>
    <lineage>
        <taxon>Bacteria</taxon>
        <taxon>Pseudomonadati</taxon>
        <taxon>Bacteroidota</taxon>
        <taxon>Bacteroidia</taxon>
        <taxon>Bacteroidales</taxon>
        <taxon>Prevotellaceae</taxon>
        <taxon>Prevotella</taxon>
    </lineage>
</organism>
<feature type="compositionally biased region" description="Basic and acidic residues" evidence="1">
    <location>
        <begin position="378"/>
        <end position="394"/>
    </location>
</feature>
<proteinExistence type="predicted"/>
<dbReference type="RefSeq" id="WP_223929649.1">
    <property type="nucleotide sequence ID" value="NZ_BPTU01000003.1"/>
</dbReference>
<dbReference type="EMBL" id="BPUB01000001">
    <property type="protein sequence ID" value="GJG57328.1"/>
    <property type="molecule type" value="Genomic_DNA"/>
</dbReference>
<evidence type="ECO:0008006" key="5">
    <source>
        <dbReference type="Google" id="ProtNLM"/>
    </source>
</evidence>
<keyword evidence="2" id="KW-1133">Transmembrane helix</keyword>
<feature type="transmembrane region" description="Helical" evidence="2">
    <location>
        <begin position="315"/>
        <end position="335"/>
    </location>
</feature>
<name>A0A9R1C7A0_9BACT</name>
<evidence type="ECO:0000313" key="4">
    <source>
        <dbReference type="Proteomes" id="UP000825483"/>
    </source>
</evidence>
<feature type="compositionally biased region" description="Basic and acidic residues" evidence="1">
    <location>
        <begin position="271"/>
        <end position="283"/>
    </location>
</feature>
<feature type="region of interest" description="Disordered" evidence="1">
    <location>
        <begin position="237"/>
        <end position="303"/>
    </location>
</feature>
<gene>
    <name evidence="3" type="ORF">PRLR5076_01790</name>
</gene>
<feature type="compositionally biased region" description="Low complexity" evidence="1">
    <location>
        <begin position="365"/>
        <end position="377"/>
    </location>
</feature>
<evidence type="ECO:0000256" key="1">
    <source>
        <dbReference type="SAM" id="MobiDB-lite"/>
    </source>
</evidence>
<feature type="compositionally biased region" description="Low complexity" evidence="1">
    <location>
        <begin position="402"/>
        <end position="418"/>
    </location>
</feature>
<keyword evidence="2" id="KW-0472">Membrane</keyword>
<keyword evidence="4" id="KW-1185">Reference proteome</keyword>
<comment type="caution">
    <text evidence="3">The sequence shown here is derived from an EMBL/GenBank/DDBJ whole genome shotgun (WGS) entry which is preliminary data.</text>
</comment>
<dbReference type="Proteomes" id="UP000825483">
    <property type="component" value="Unassembled WGS sequence"/>
</dbReference>
<feature type="region of interest" description="Disordered" evidence="1">
    <location>
        <begin position="339"/>
        <end position="450"/>
    </location>
</feature>
<reference evidence="3" key="1">
    <citation type="journal article" date="2022" name="Int. J. Syst. Evol. Microbiol.">
        <title>Prevotella lacticifex sp. nov., isolated from the rumen of cows.</title>
        <authorList>
            <person name="Shinkai T."/>
            <person name="Ikeyama N."/>
            <person name="Kumagai M."/>
            <person name="Ohmori H."/>
            <person name="Sakamoto M."/>
            <person name="Ohkuma M."/>
            <person name="Mitsumori M."/>
        </authorList>
    </citation>
    <scope>NUCLEOTIDE SEQUENCE</scope>
    <source>
        <strain evidence="3">R5076</strain>
    </source>
</reference>
<evidence type="ECO:0000313" key="3">
    <source>
        <dbReference type="EMBL" id="GJG57328.1"/>
    </source>
</evidence>
<dbReference type="GeneID" id="72468236"/>
<protein>
    <recommendedName>
        <fullName evidence="5">PPM-type phosphatase domain-containing protein</fullName>
    </recommendedName>
</protein>